<proteinExistence type="predicted"/>
<sequence length="167" mass="18508">MKFDLRLSQDNDLSDLIRLSAQARVRYKIIPSLAHVADSPALSEGRFNACRVMVAADRDSQRVIGFAAMRPLDGLLYLDTIAVDPEASGNGVGEGLLLSVMAHAHAQQVQAVSLTTFREPLWNGPWFRKHGFSLMPQAHVGAGLRAVIDRQSLTHRPVTRETLWRLL</sequence>
<accession>A0A0Q0E7A3</accession>
<dbReference type="CDD" id="cd04301">
    <property type="entry name" value="NAT_SF"/>
    <property type="match status" value="1"/>
</dbReference>
<dbReference type="Pfam" id="PF13508">
    <property type="entry name" value="Acetyltransf_7"/>
    <property type="match status" value="1"/>
</dbReference>
<evidence type="ECO:0000259" key="1">
    <source>
        <dbReference type="PROSITE" id="PS51186"/>
    </source>
</evidence>
<dbReference type="AlphaFoldDB" id="A0A0Q0E7A3"/>
<keyword evidence="2" id="KW-0808">Transferase</keyword>
<dbReference type="PROSITE" id="PS51186">
    <property type="entry name" value="GNAT"/>
    <property type="match status" value="1"/>
</dbReference>
<evidence type="ECO:0000313" key="2">
    <source>
        <dbReference type="EMBL" id="KPZ26863.1"/>
    </source>
</evidence>
<reference evidence="2 3" key="1">
    <citation type="submission" date="2015-09" db="EMBL/GenBank/DDBJ databases">
        <title>Genome announcement of multiple Pseudomonas syringae strains.</title>
        <authorList>
            <person name="Thakur S."/>
            <person name="Wang P.W."/>
            <person name="Gong Y."/>
            <person name="Weir B.S."/>
            <person name="Guttman D.S."/>
        </authorList>
    </citation>
    <scope>NUCLEOTIDE SEQUENCE [LARGE SCALE GENOMIC DNA]</scope>
    <source>
        <strain evidence="2 3">ICMP3963</strain>
    </source>
</reference>
<dbReference type="Proteomes" id="UP000050317">
    <property type="component" value="Unassembled WGS sequence"/>
</dbReference>
<protein>
    <submittedName>
        <fullName evidence="2">Acetyltransferase</fullName>
    </submittedName>
</protein>
<dbReference type="Gene3D" id="3.40.630.30">
    <property type="match status" value="1"/>
</dbReference>
<dbReference type="PATRIC" id="fig|251703.9.peg.1816"/>
<dbReference type="InterPro" id="IPR000182">
    <property type="entry name" value="GNAT_dom"/>
</dbReference>
<feature type="domain" description="N-acetyltransferase" evidence="1">
    <location>
        <begin position="3"/>
        <end position="154"/>
    </location>
</feature>
<dbReference type="RefSeq" id="WP_044421887.1">
    <property type="nucleotide sequence ID" value="NZ_JYHK01000029.1"/>
</dbReference>
<comment type="caution">
    <text evidence="2">The sequence shown here is derived from an EMBL/GenBank/DDBJ whole genome shotgun (WGS) entry which is preliminary data.</text>
</comment>
<organism evidence="2 3">
    <name type="scientific">Pseudomonas syringae pv. viburni</name>
    <dbReference type="NCBI Taxonomy" id="251703"/>
    <lineage>
        <taxon>Bacteria</taxon>
        <taxon>Pseudomonadati</taxon>
        <taxon>Pseudomonadota</taxon>
        <taxon>Gammaproteobacteria</taxon>
        <taxon>Pseudomonadales</taxon>
        <taxon>Pseudomonadaceae</taxon>
        <taxon>Pseudomonas</taxon>
    </lineage>
</organism>
<gene>
    <name evidence="2" type="ORF">ALO40_01319</name>
</gene>
<dbReference type="InterPro" id="IPR016181">
    <property type="entry name" value="Acyl_CoA_acyltransferase"/>
</dbReference>
<dbReference type="EMBL" id="LJRR01000008">
    <property type="protein sequence ID" value="KPZ26863.1"/>
    <property type="molecule type" value="Genomic_DNA"/>
</dbReference>
<dbReference type="GO" id="GO:0016747">
    <property type="term" value="F:acyltransferase activity, transferring groups other than amino-acyl groups"/>
    <property type="evidence" value="ECO:0007669"/>
    <property type="project" value="InterPro"/>
</dbReference>
<dbReference type="SUPFAM" id="SSF55729">
    <property type="entry name" value="Acyl-CoA N-acyltransferases (Nat)"/>
    <property type="match status" value="1"/>
</dbReference>
<evidence type="ECO:0000313" key="3">
    <source>
        <dbReference type="Proteomes" id="UP000050317"/>
    </source>
</evidence>
<name>A0A0Q0E7A3_9PSED</name>